<dbReference type="PROSITE" id="PS51897">
    <property type="entry name" value="ANNEXIN_2"/>
    <property type="match status" value="2"/>
</dbReference>
<dbReference type="EMBL" id="JAKOGI010000403">
    <property type="protein sequence ID" value="KAJ8435595.1"/>
    <property type="molecule type" value="Genomic_DNA"/>
</dbReference>
<dbReference type="InterPro" id="IPR009118">
    <property type="entry name" value="AnnexinD_plant"/>
</dbReference>
<evidence type="ECO:0000256" key="5">
    <source>
        <dbReference type="ARBA" id="ARBA00023302"/>
    </source>
</evidence>
<dbReference type="GO" id="GO:0005544">
    <property type="term" value="F:calcium-dependent phospholipid binding"/>
    <property type="evidence" value="ECO:0007669"/>
    <property type="project" value="UniProtKB-KW"/>
</dbReference>
<dbReference type="PRINTS" id="PR01814">
    <property type="entry name" value="ANNEXINPLANT"/>
</dbReference>
<dbReference type="Pfam" id="PF00191">
    <property type="entry name" value="Annexin"/>
    <property type="match status" value="3"/>
</dbReference>
<dbReference type="FunFam" id="1.10.220.10:FF:000006">
    <property type="entry name" value="Annexin"/>
    <property type="match status" value="1"/>
</dbReference>
<feature type="transmembrane region" description="Helical" evidence="7">
    <location>
        <begin position="74"/>
        <end position="92"/>
    </location>
</feature>
<dbReference type="GO" id="GO:0009409">
    <property type="term" value="P:response to cold"/>
    <property type="evidence" value="ECO:0007669"/>
    <property type="project" value="TreeGrafter"/>
</dbReference>
<dbReference type="GO" id="GO:0005886">
    <property type="term" value="C:plasma membrane"/>
    <property type="evidence" value="ECO:0007669"/>
    <property type="project" value="TreeGrafter"/>
</dbReference>
<dbReference type="InterPro" id="IPR018502">
    <property type="entry name" value="Annexin_repeat"/>
</dbReference>
<gene>
    <name evidence="8" type="ORF">Cgig2_021749</name>
</gene>
<dbReference type="FunFam" id="1.10.220.10:FF:000014">
    <property type="entry name" value="annexin D4"/>
    <property type="match status" value="1"/>
</dbReference>
<keyword evidence="1 6" id="KW-0479">Metal-binding</keyword>
<protein>
    <recommendedName>
        <fullName evidence="10">Annexin</fullName>
    </recommendedName>
</protein>
<dbReference type="InterPro" id="IPR001464">
    <property type="entry name" value="Annexin"/>
</dbReference>
<evidence type="ECO:0000256" key="4">
    <source>
        <dbReference type="ARBA" id="ARBA00023216"/>
    </source>
</evidence>
<evidence type="ECO:0000256" key="1">
    <source>
        <dbReference type="ARBA" id="ARBA00022723"/>
    </source>
</evidence>
<keyword evidence="7" id="KW-0812">Transmembrane</keyword>
<dbReference type="Proteomes" id="UP001153076">
    <property type="component" value="Unassembled WGS sequence"/>
</dbReference>
<comment type="caution">
    <text evidence="8">The sequence shown here is derived from an EMBL/GenBank/DDBJ whole genome shotgun (WGS) entry which is preliminary data.</text>
</comment>
<keyword evidence="4" id="KW-0041">Annexin</keyword>
<evidence type="ECO:0000256" key="6">
    <source>
        <dbReference type="PIRSR" id="PIRSR609118-1"/>
    </source>
</evidence>
<keyword evidence="5" id="KW-0111">Calcium/phospholipid-binding</keyword>
<dbReference type="SUPFAM" id="SSF47874">
    <property type="entry name" value="Annexin"/>
    <property type="match status" value="1"/>
</dbReference>
<dbReference type="AlphaFoldDB" id="A0A9Q1K354"/>
<evidence type="ECO:0000313" key="8">
    <source>
        <dbReference type="EMBL" id="KAJ8435595.1"/>
    </source>
</evidence>
<accession>A0A9Q1K354</accession>
<dbReference type="PRINTS" id="PR00196">
    <property type="entry name" value="ANNEXIN"/>
</dbReference>
<evidence type="ECO:0000256" key="2">
    <source>
        <dbReference type="ARBA" id="ARBA00022737"/>
    </source>
</evidence>
<feature type="binding site" evidence="6">
    <location>
        <position position="68"/>
    </location>
    <ligand>
        <name>Ca(2+)</name>
        <dbReference type="ChEBI" id="CHEBI:29108"/>
        <label>1</label>
    </ligand>
</feature>
<name>A0A9Q1K354_9CARY</name>
<evidence type="ECO:0008006" key="10">
    <source>
        <dbReference type="Google" id="ProtNLM"/>
    </source>
</evidence>
<dbReference type="PANTHER" id="PTHR10502">
    <property type="entry name" value="ANNEXIN"/>
    <property type="match status" value="1"/>
</dbReference>
<reference evidence="8" key="1">
    <citation type="submission" date="2022-04" db="EMBL/GenBank/DDBJ databases">
        <title>Carnegiea gigantea Genome sequencing and assembly v2.</title>
        <authorList>
            <person name="Copetti D."/>
            <person name="Sanderson M.J."/>
            <person name="Burquez A."/>
            <person name="Wojciechowski M.F."/>
        </authorList>
    </citation>
    <scope>NUCLEOTIDE SEQUENCE</scope>
    <source>
        <strain evidence="8">SGP5-SGP5p</strain>
        <tissue evidence="8">Aerial part</tissue>
    </source>
</reference>
<proteinExistence type="predicted"/>
<dbReference type="OrthoDB" id="37886at2759"/>
<dbReference type="SMART" id="SM00335">
    <property type="entry name" value="ANX"/>
    <property type="match status" value="3"/>
</dbReference>
<evidence type="ECO:0000313" key="9">
    <source>
        <dbReference type="Proteomes" id="UP001153076"/>
    </source>
</evidence>
<dbReference type="GO" id="GO:0001786">
    <property type="term" value="F:phosphatidylserine binding"/>
    <property type="evidence" value="ECO:0007669"/>
    <property type="project" value="TreeGrafter"/>
</dbReference>
<evidence type="ECO:0000256" key="3">
    <source>
        <dbReference type="ARBA" id="ARBA00022837"/>
    </source>
</evidence>
<feature type="binding site" evidence="6">
    <location>
        <position position="266"/>
    </location>
    <ligand>
        <name>Ca(2+)</name>
        <dbReference type="ChEBI" id="CHEBI:29108"/>
        <label>1</label>
    </ligand>
</feature>
<dbReference type="GO" id="GO:0009414">
    <property type="term" value="P:response to water deprivation"/>
    <property type="evidence" value="ECO:0007669"/>
    <property type="project" value="TreeGrafter"/>
</dbReference>
<organism evidence="8 9">
    <name type="scientific">Carnegiea gigantea</name>
    <dbReference type="NCBI Taxonomy" id="171969"/>
    <lineage>
        <taxon>Eukaryota</taxon>
        <taxon>Viridiplantae</taxon>
        <taxon>Streptophyta</taxon>
        <taxon>Embryophyta</taxon>
        <taxon>Tracheophyta</taxon>
        <taxon>Spermatophyta</taxon>
        <taxon>Magnoliopsida</taxon>
        <taxon>eudicotyledons</taxon>
        <taxon>Gunneridae</taxon>
        <taxon>Pentapetalae</taxon>
        <taxon>Caryophyllales</taxon>
        <taxon>Cactineae</taxon>
        <taxon>Cactaceae</taxon>
        <taxon>Cactoideae</taxon>
        <taxon>Echinocereeae</taxon>
        <taxon>Carnegiea</taxon>
    </lineage>
</organism>
<sequence length="325" mass="37164">MAETHEHEAVTKAFSGLGIDEKALISILGRWKHEHKHSYRQGTRDMFIPDERQFEKFHEDQVARITHEILRFKIALFLAINFVVNAVVLWAMHPWERDARFVKEALTGREASNVIIEIACTRSADELLGARKAYHSLFDHSIEEDVASHVRGHERKLLVSLVSAYRYEGPRVREDVAKSEANELHQAIKNAGKKFPAEDDEVVRILSTRSKLHIKSVYKHYKELFGTYLDQDLQGDFNSSLRAAVLCLCAPEVYFSEALDAALKKGADEFTQQALTRVIVCQADVNMKDIKDAYHQKYGVQLTQKIEETAQGNYKDLLLTLLARD</sequence>
<dbReference type="GO" id="GO:0005509">
    <property type="term" value="F:calcium ion binding"/>
    <property type="evidence" value="ECO:0007669"/>
    <property type="project" value="InterPro"/>
</dbReference>
<dbReference type="Gene3D" id="1.10.220.10">
    <property type="entry name" value="Annexin"/>
    <property type="match status" value="3"/>
</dbReference>
<dbReference type="GO" id="GO:0005737">
    <property type="term" value="C:cytoplasm"/>
    <property type="evidence" value="ECO:0007669"/>
    <property type="project" value="TreeGrafter"/>
</dbReference>
<dbReference type="FunFam" id="1.10.220.10:FF:000021">
    <property type="entry name" value="annexin D4"/>
    <property type="match status" value="1"/>
</dbReference>
<dbReference type="PANTHER" id="PTHR10502:SF196">
    <property type="entry name" value="ANNEXIN D4"/>
    <property type="match status" value="1"/>
</dbReference>
<keyword evidence="7" id="KW-1133">Transmembrane helix</keyword>
<feature type="binding site" evidence="6">
    <location>
        <position position="14"/>
    </location>
    <ligand>
        <name>Ca(2+)</name>
        <dbReference type="ChEBI" id="CHEBI:29108"/>
        <label>1</label>
    </ligand>
</feature>
<dbReference type="GO" id="GO:0009408">
    <property type="term" value="P:response to heat"/>
    <property type="evidence" value="ECO:0007669"/>
    <property type="project" value="TreeGrafter"/>
</dbReference>
<keyword evidence="3 6" id="KW-0106">Calcium</keyword>
<evidence type="ECO:0000256" key="7">
    <source>
        <dbReference type="SAM" id="Phobius"/>
    </source>
</evidence>
<keyword evidence="9" id="KW-1185">Reference proteome</keyword>
<keyword evidence="2" id="KW-0677">Repeat</keyword>
<feature type="binding site" evidence="6">
    <location>
        <position position="18"/>
    </location>
    <ligand>
        <name>Ca(2+)</name>
        <dbReference type="ChEBI" id="CHEBI:29108"/>
        <label>1</label>
    </ligand>
</feature>
<feature type="binding site" evidence="6">
    <location>
        <position position="265"/>
    </location>
    <ligand>
        <name>Ca(2+)</name>
        <dbReference type="ChEBI" id="CHEBI:29108"/>
        <label>1</label>
    </ligand>
</feature>
<dbReference type="GO" id="GO:0009651">
    <property type="term" value="P:response to salt stress"/>
    <property type="evidence" value="ECO:0007669"/>
    <property type="project" value="TreeGrafter"/>
</dbReference>
<dbReference type="InterPro" id="IPR037104">
    <property type="entry name" value="Annexin_sf"/>
</dbReference>
<feature type="binding site" evidence="6">
    <location>
        <position position="16"/>
    </location>
    <ligand>
        <name>Ca(2+)</name>
        <dbReference type="ChEBI" id="CHEBI:29108"/>
        <label>1</label>
    </ligand>
</feature>
<keyword evidence="7" id="KW-0472">Membrane</keyword>